<dbReference type="Proteomes" id="UP000253606">
    <property type="component" value="Chromosome"/>
</dbReference>
<dbReference type="Pfam" id="PF17074">
    <property type="entry name" value="Darcynin"/>
    <property type="match status" value="1"/>
</dbReference>
<comment type="similarity">
    <text evidence="1">Belongs to the darcynin family.</text>
</comment>
<dbReference type="KEGG" id="abas:ACPOL_6231"/>
<dbReference type="AlphaFoldDB" id="A0A2Z5G871"/>
<dbReference type="OrthoDB" id="117791at2"/>
<evidence type="ECO:0008006" key="4">
    <source>
        <dbReference type="Google" id="ProtNLM"/>
    </source>
</evidence>
<reference evidence="2 3" key="1">
    <citation type="journal article" date="2018" name="Front. Microbiol.">
        <title>Hydrolytic Capabilities as a Key to Environmental Success: Chitinolytic and Cellulolytic Acidobacteria From Acidic Sub-arctic Soils and Boreal Peatlands.</title>
        <authorList>
            <person name="Belova S.E."/>
            <person name="Ravin N.V."/>
            <person name="Pankratov T.A."/>
            <person name="Rakitin A.L."/>
            <person name="Ivanova A.A."/>
            <person name="Beletsky A.V."/>
            <person name="Mardanov A.V."/>
            <person name="Sinninghe Damste J.S."/>
            <person name="Dedysh S.N."/>
        </authorList>
    </citation>
    <scope>NUCLEOTIDE SEQUENCE [LARGE SCALE GENOMIC DNA]</scope>
    <source>
        <strain evidence="2 3">SBC82</strain>
    </source>
</reference>
<keyword evidence="3" id="KW-1185">Reference proteome</keyword>
<dbReference type="RefSeq" id="WP_114210151.1">
    <property type="nucleotide sequence ID" value="NZ_CP030840.1"/>
</dbReference>
<sequence>MTSNEKTQHQTHDDLTVFMLVKTMPEWLGMPVAERFTHFNGRMKPILKKYEDEVRCRIFDTEFFSTRVTDVWMWEAKSRHAYEMVVEELRETPLWDRFFSIVEILAGVENAYARNYDRDGVSA</sequence>
<evidence type="ECO:0000313" key="3">
    <source>
        <dbReference type="Proteomes" id="UP000253606"/>
    </source>
</evidence>
<protein>
    <recommendedName>
        <fullName evidence="4">Darcynin</fullName>
    </recommendedName>
</protein>
<organism evidence="2 3">
    <name type="scientific">Acidisarcina polymorpha</name>
    <dbReference type="NCBI Taxonomy" id="2211140"/>
    <lineage>
        <taxon>Bacteria</taxon>
        <taxon>Pseudomonadati</taxon>
        <taxon>Acidobacteriota</taxon>
        <taxon>Terriglobia</taxon>
        <taxon>Terriglobales</taxon>
        <taxon>Acidobacteriaceae</taxon>
        <taxon>Acidisarcina</taxon>
    </lineage>
</organism>
<accession>A0A2Z5G871</accession>
<gene>
    <name evidence="2" type="ORF">ACPOL_6231</name>
</gene>
<evidence type="ECO:0000313" key="2">
    <source>
        <dbReference type="EMBL" id="AXC15472.1"/>
    </source>
</evidence>
<proteinExistence type="inferred from homology"/>
<evidence type="ECO:0000256" key="1">
    <source>
        <dbReference type="ARBA" id="ARBA00006869"/>
    </source>
</evidence>
<dbReference type="InterPro" id="IPR031409">
    <property type="entry name" value="Darcynin"/>
</dbReference>
<dbReference type="EMBL" id="CP030840">
    <property type="protein sequence ID" value="AXC15472.1"/>
    <property type="molecule type" value="Genomic_DNA"/>
</dbReference>
<name>A0A2Z5G871_9BACT</name>